<reference evidence="14 15" key="1">
    <citation type="submission" date="2020-08" db="EMBL/GenBank/DDBJ databases">
        <title>Genomic Encyclopedia of Type Strains, Phase IV (KMG-IV): sequencing the most valuable type-strain genomes for metagenomic binning, comparative biology and taxonomic classification.</title>
        <authorList>
            <person name="Goeker M."/>
        </authorList>
    </citation>
    <scope>NUCLEOTIDE SEQUENCE [LARGE SCALE GENOMIC DNA]</scope>
    <source>
        <strain evidence="14 15">DSM 5895</strain>
    </source>
</reference>
<evidence type="ECO:0000259" key="12">
    <source>
        <dbReference type="Pfam" id="PF02767"/>
    </source>
</evidence>
<dbReference type="GO" id="GO:0003677">
    <property type="term" value="F:DNA binding"/>
    <property type="evidence" value="ECO:0007669"/>
    <property type="project" value="UniProtKB-UniRule"/>
</dbReference>
<evidence type="ECO:0000259" key="13">
    <source>
        <dbReference type="Pfam" id="PF02768"/>
    </source>
</evidence>
<gene>
    <name evidence="14" type="ORF">FHS55_002166</name>
</gene>
<dbReference type="Gene3D" id="3.70.10.10">
    <property type="match status" value="1"/>
</dbReference>
<dbReference type="Pfam" id="PF02767">
    <property type="entry name" value="DNA_pol3_beta_2"/>
    <property type="match status" value="1"/>
</dbReference>
<proteinExistence type="inferred from homology"/>
<evidence type="ECO:0000256" key="8">
    <source>
        <dbReference type="ARBA" id="ARBA00022932"/>
    </source>
</evidence>
<protein>
    <recommendedName>
        <fullName evidence="3 10">Beta sliding clamp</fullName>
    </recommendedName>
</protein>
<accession>A0A839ZA16</accession>
<dbReference type="PANTHER" id="PTHR30478:SF0">
    <property type="entry name" value="BETA SLIDING CLAMP"/>
    <property type="match status" value="1"/>
</dbReference>
<dbReference type="Pfam" id="PF00712">
    <property type="entry name" value="DNA_pol3_beta"/>
    <property type="match status" value="1"/>
</dbReference>
<dbReference type="Gene3D" id="3.10.150.10">
    <property type="entry name" value="DNA Polymerase III, subunit A, domain 2"/>
    <property type="match status" value="1"/>
</dbReference>
<comment type="subunit">
    <text evidence="10">Forms a ring-shaped head-to-tail homodimer around DNA.</text>
</comment>
<evidence type="ECO:0000256" key="7">
    <source>
        <dbReference type="ARBA" id="ARBA00022705"/>
    </source>
</evidence>
<keyword evidence="4 10" id="KW-0963">Cytoplasm</keyword>
<dbReference type="PIRSF" id="PIRSF000804">
    <property type="entry name" value="DNA_pol_III_b"/>
    <property type="match status" value="1"/>
</dbReference>
<dbReference type="SMART" id="SM00480">
    <property type="entry name" value="POL3Bc"/>
    <property type="match status" value="1"/>
</dbReference>
<sequence length="375" mass="39759">MKLTLDRAPLLAALTRAHRVVERKNTIAILSHLRLTATAGAMVITATDLDIEMTQSVPADIETAGSTTVSAATLFEIARKLPEGAQIKLEADGDRGALTLRAGRSRFTLQTLPDSDFPDLAALAEGVEFALPGAALAAAIGRVSFAISTEETRYYLGGIYLHLRQTQSGTPRLAMVTTDGHRLSLTHLAVDNPPAQMPGIIVPRKAVAEIQRLAADADKADITLTTSTTKLAASFGGARLTTKLIDGSFPDYERVIPRGNTRIATLKAEDLRAAADRVSTVSNVRGNAVKFSFSSGKLELSVVNPDAGEATESLDCAFEGEGLAIGFNSRYVVDVIGNTAPKGDVEIALADPGSPTIFRHPDAQDDLCVLMPMRV</sequence>
<evidence type="ECO:0000256" key="5">
    <source>
        <dbReference type="ARBA" id="ARBA00022679"/>
    </source>
</evidence>
<comment type="caution">
    <text evidence="14">The sequence shown here is derived from an EMBL/GenBank/DDBJ whole genome shotgun (WGS) entry which is preliminary data.</text>
</comment>
<keyword evidence="9" id="KW-0238">DNA-binding</keyword>
<dbReference type="AlphaFoldDB" id="A0A839ZA16"/>
<evidence type="ECO:0000256" key="4">
    <source>
        <dbReference type="ARBA" id="ARBA00022490"/>
    </source>
</evidence>
<dbReference type="EMBL" id="JACICD010000003">
    <property type="protein sequence ID" value="MBB3771567.1"/>
    <property type="molecule type" value="Genomic_DNA"/>
</dbReference>
<evidence type="ECO:0000259" key="11">
    <source>
        <dbReference type="Pfam" id="PF00712"/>
    </source>
</evidence>
<dbReference type="GO" id="GO:0003887">
    <property type="term" value="F:DNA-directed DNA polymerase activity"/>
    <property type="evidence" value="ECO:0007669"/>
    <property type="project" value="UniProtKB-UniRule"/>
</dbReference>
<feature type="domain" description="DNA polymerase III beta sliding clamp C-terminal" evidence="13">
    <location>
        <begin position="254"/>
        <end position="374"/>
    </location>
</feature>
<evidence type="ECO:0000313" key="15">
    <source>
        <dbReference type="Proteomes" id="UP000533469"/>
    </source>
</evidence>
<dbReference type="GO" id="GO:0006271">
    <property type="term" value="P:DNA strand elongation involved in DNA replication"/>
    <property type="evidence" value="ECO:0007669"/>
    <property type="project" value="TreeGrafter"/>
</dbReference>
<dbReference type="Proteomes" id="UP000533469">
    <property type="component" value="Unassembled WGS sequence"/>
</dbReference>
<comment type="similarity">
    <text evidence="2 10">Belongs to the beta sliding clamp family.</text>
</comment>
<keyword evidence="6 10" id="KW-0548">Nucleotidyltransferase</keyword>
<name>A0A839ZA16_9HYPH</name>
<keyword evidence="5 10" id="KW-0808">Transferase</keyword>
<comment type="subcellular location">
    <subcellularLocation>
        <location evidence="1 10">Cytoplasm</location>
    </subcellularLocation>
</comment>
<dbReference type="GO" id="GO:0009360">
    <property type="term" value="C:DNA polymerase III complex"/>
    <property type="evidence" value="ECO:0007669"/>
    <property type="project" value="InterPro"/>
</dbReference>
<keyword evidence="15" id="KW-1185">Reference proteome</keyword>
<evidence type="ECO:0000256" key="6">
    <source>
        <dbReference type="ARBA" id="ARBA00022695"/>
    </source>
</evidence>
<keyword evidence="7 10" id="KW-0235">DNA replication</keyword>
<dbReference type="InterPro" id="IPR001001">
    <property type="entry name" value="DNA_polIII_beta"/>
</dbReference>
<dbReference type="InterPro" id="IPR022634">
    <property type="entry name" value="DNA_polIII_beta_N"/>
</dbReference>
<organism evidence="14 15">
    <name type="scientific">Ancylobacter tetraedralis</name>
    <dbReference type="NCBI Taxonomy" id="217068"/>
    <lineage>
        <taxon>Bacteria</taxon>
        <taxon>Pseudomonadati</taxon>
        <taxon>Pseudomonadota</taxon>
        <taxon>Alphaproteobacteria</taxon>
        <taxon>Hyphomicrobiales</taxon>
        <taxon>Xanthobacteraceae</taxon>
        <taxon>Ancylobacter</taxon>
    </lineage>
</organism>
<comment type="function">
    <text evidence="10">Confers DNA tethering and processivity to DNA polymerases and other proteins. Acts as a clamp, forming a ring around DNA (a reaction catalyzed by the clamp-loading complex) which diffuses in an ATP-independent manner freely and bidirectionally along dsDNA. Initially characterized for its ability to contact the catalytic subunit of DNA polymerase III (Pol III), a complex, multichain enzyme responsible for most of the replicative synthesis in bacteria; Pol III exhibits 3'-5' exonuclease proofreading activity. The beta chain is required for initiation of replication as well as for processivity of DNA replication.</text>
</comment>
<dbReference type="CDD" id="cd00140">
    <property type="entry name" value="beta_clamp"/>
    <property type="match status" value="1"/>
</dbReference>
<dbReference type="GO" id="GO:0008408">
    <property type="term" value="F:3'-5' exonuclease activity"/>
    <property type="evidence" value="ECO:0007669"/>
    <property type="project" value="InterPro"/>
</dbReference>
<feature type="domain" description="DNA polymerase III beta sliding clamp N-terminal" evidence="11">
    <location>
        <begin position="1"/>
        <end position="120"/>
    </location>
</feature>
<feature type="domain" description="DNA polymerase III beta sliding clamp central" evidence="12">
    <location>
        <begin position="131"/>
        <end position="251"/>
    </location>
</feature>
<dbReference type="RefSeq" id="WP_183189726.1">
    <property type="nucleotide sequence ID" value="NZ_JACICD010000003.1"/>
</dbReference>
<evidence type="ECO:0000256" key="2">
    <source>
        <dbReference type="ARBA" id="ARBA00010752"/>
    </source>
</evidence>
<dbReference type="InterPro" id="IPR022637">
    <property type="entry name" value="DNA_polIII_beta_cen"/>
</dbReference>
<evidence type="ECO:0000256" key="10">
    <source>
        <dbReference type="PIRNR" id="PIRNR000804"/>
    </source>
</evidence>
<evidence type="ECO:0000256" key="9">
    <source>
        <dbReference type="ARBA" id="ARBA00023125"/>
    </source>
</evidence>
<dbReference type="Pfam" id="PF02768">
    <property type="entry name" value="DNA_pol3_beta_3"/>
    <property type="match status" value="1"/>
</dbReference>
<dbReference type="NCBIfam" id="TIGR00663">
    <property type="entry name" value="dnan"/>
    <property type="match status" value="1"/>
</dbReference>
<dbReference type="InterPro" id="IPR046938">
    <property type="entry name" value="DNA_clamp_sf"/>
</dbReference>
<dbReference type="InterPro" id="IPR022635">
    <property type="entry name" value="DNA_polIII_beta_C"/>
</dbReference>
<dbReference type="PANTHER" id="PTHR30478">
    <property type="entry name" value="DNA POLYMERASE III SUBUNIT BETA"/>
    <property type="match status" value="1"/>
</dbReference>
<dbReference type="GO" id="GO:0005737">
    <property type="term" value="C:cytoplasm"/>
    <property type="evidence" value="ECO:0007669"/>
    <property type="project" value="UniProtKB-SubCell"/>
</dbReference>
<evidence type="ECO:0000313" key="14">
    <source>
        <dbReference type="EMBL" id="MBB3771567.1"/>
    </source>
</evidence>
<evidence type="ECO:0000256" key="3">
    <source>
        <dbReference type="ARBA" id="ARBA00021035"/>
    </source>
</evidence>
<dbReference type="SUPFAM" id="SSF55979">
    <property type="entry name" value="DNA clamp"/>
    <property type="match status" value="3"/>
</dbReference>
<keyword evidence="8 10" id="KW-0239">DNA-directed DNA polymerase</keyword>
<evidence type="ECO:0000256" key="1">
    <source>
        <dbReference type="ARBA" id="ARBA00004496"/>
    </source>
</evidence>